<dbReference type="EMBL" id="CP001013">
    <property type="protein sequence ID" value="ACB34544.1"/>
    <property type="molecule type" value="Genomic_DNA"/>
</dbReference>
<sequence>MTTTAARQKPALKAPDCTSLLQAMAQHQGAGRGISAAELATRLGLTRRILRKRISEARCQGFLVCGHPKTGYFMATTADELRMATAFLEHRALHSLLLLSRMRGVGMPELLGQLKLNQA</sequence>
<dbReference type="Proteomes" id="UP000001693">
    <property type="component" value="Chromosome"/>
</dbReference>
<dbReference type="STRING" id="395495.Lcho_2278"/>
<gene>
    <name evidence="2" type="ordered locus">Lcho_2278</name>
</gene>
<evidence type="ECO:0000313" key="3">
    <source>
        <dbReference type="Proteomes" id="UP000001693"/>
    </source>
</evidence>
<evidence type="ECO:0000259" key="1">
    <source>
        <dbReference type="Pfam" id="PF08279"/>
    </source>
</evidence>
<dbReference type="AlphaFoldDB" id="B1Y422"/>
<dbReference type="RefSeq" id="WP_012347304.1">
    <property type="nucleotide sequence ID" value="NC_010524.1"/>
</dbReference>
<dbReference type="Pfam" id="PF08279">
    <property type="entry name" value="HTH_11"/>
    <property type="match status" value="1"/>
</dbReference>
<dbReference type="InterPro" id="IPR013196">
    <property type="entry name" value="HTH_11"/>
</dbReference>
<keyword evidence="3" id="KW-1185">Reference proteome</keyword>
<dbReference type="OrthoDB" id="6058284at2"/>
<reference evidence="2 3" key="1">
    <citation type="submission" date="2008-03" db="EMBL/GenBank/DDBJ databases">
        <title>Complete sequence of Leptothrix cholodnii SP-6.</title>
        <authorList>
            <consortium name="US DOE Joint Genome Institute"/>
            <person name="Copeland A."/>
            <person name="Lucas S."/>
            <person name="Lapidus A."/>
            <person name="Glavina del Rio T."/>
            <person name="Dalin E."/>
            <person name="Tice H."/>
            <person name="Bruce D."/>
            <person name="Goodwin L."/>
            <person name="Pitluck S."/>
            <person name="Chertkov O."/>
            <person name="Brettin T."/>
            <person name="Detter J.C."/>
            <person name="Han C."/>
            <person name="Kuske C.R."/>
            <person name="Schmutz J."/>
            <person name="Larimer F."/>
            <person name="Land M."/>
            <person name="Hauser L."/>
            <person name="Kyrpides N."/>
            <person name="Lykidis A."/>
            <person name="Emerson D."/>
            <person name="Richardson P."/>
        </authorList>
    </citation>
    <scope>NUCLEOTIDE SEQUENCE [LARGE SCALE GENOMIC DNA]</scope>
    <source>
        <strain evidence="3">ATCC 51168 / LMG 8142 / SP-6</strain>
    </source>
</reference>
<name>B1Y422_LEPCP</name>
<dbReference type="SUPFAM" id="SSF46785">
    <property type="entry name" value="Winged helix' DNA-binding domain"/>
    <property type="match status" value="1"/>
</dbReference>
<dbReference type="InterPro" id="IPR036390">
    <property type="entry name" value="WH_DNA-bd_sf"/>
</dbReference>
<evidence type="ECO:0000313" key="2">
    <source>
        <dbReference type="EMBL" id="ACB34544.1"/>
    </source>
</evidence>
<dbReference type="eggNOG" id="ENOG50336AF">
    <property type="taxonomic scope" value="Bacteria"/>
</dbReference>
<organism evidence="2 3">
    <name type="scientific">Leptothrix cholodnii (strain ATCC 51168 / LMG 8142 / SP-6)</name>
    <name type="common">Leptothrix discophora (strain SP-6)</name>
    <dbReference type="NCBI Taxonomy" id="395495"/>
    <lineage>
        <taxon>Bacteria</taxon>
        <taxon>Pseudomonadati</taxon>
        <taxon>Pseudomonadota</taxon>
        <taxon>Betaproteobacteria</taxon>
        <taxon>Burkholderiales</taxon>
        <taxon>Sphaerotilaceae</taxon>
        <taxon>Leptothrix</taxon>
    </lineage>
</organism>
<accession>B1Y422</accession>
<protein>
    <submittedName>
        <fullName evidence="2">Helix-turn-helix type 11 domain protein</fullName>
    </submittedName>
</protein>
<dbReference type="HOGENOM" id="CLU_161350_0_0_4"/>
<proteinExistence type="predicted"/>
<dbReference type="Gene3D" id="1.10.10.10">
    <property type="entry name" value="Winged helix-like DNA-binding domain superfamily/Winged helix DNA-binding domain"/>
    <property type="match status" value="1"/>
</dbReference>
<feature type="domain" description="Helix-turn-helix type 11" evidence="1">
    <location>
        <begin position="32"/>
        <end position="72"/>
    </location>
</feature>
<dbReference type="KEGG" id="lch:Lcho_2278"/>
<dbReference type="InterPro" id="IPR036388">
    <property type="entry name" value="WH-like_DNA-bd_sf"/>
</dbReference>